<feature type="domain" description="HPt" evidence="17">
    <location>
        <begin position="3"/>
        <end position="107"/>
    </location>
</feature>
<dbReference type="InterPro" id="IPR037006">
    <property type="entry name" value="CheA-like_homodim_sf"/>
</dbReference>
<evidence type="ECO:0000256" key="14">
    <source>
        <dbReference type="PROSITE-ProRule" id="PRU00110"/>
    </source>
</evidence>
<dbReference type="Gene3D" id="1.20.120.160">
    <property type="entry name" value="HPT domain"/>
    <property type="match status" value="1"/>
</dbReference>
<dbReference type="InterPro" id="IPR005467">
    <property type="entry name" value="His_kinase_dom"/>
</dbReference>
<dbReference type="CDD" id="cd00088">
    <property type="entry name" value="HPT"/>
    <property type="match status" value="1"/>
</dbReference>
<evidence type="ECO:0000259" key="16">
    <source>
        <dbReference type="PROSITE" id="PS50851"/>
    </source>
</evidence>
<keyword evidence="7 14" id="KW-0597">Phosphoprotein</keyword>
<keyword evidence="8" id="KW-0808">Transferase</keyword>
<proteinExistence type="predicted"/>
<dbReference type="GO" id="GO:0005737">
    <property type="term" value="C:cytoplasm"/>
    <property type="evidence" value="ECO:0007669"/>
    <property type="project" value="UniProtKB-SubCell"/>
</dbReference>
<dbReference type="InterPro" id="IPR036641">
    <property type="entry name" value="HPT_dom_sf"/>
</dbReference>
<comment type="catalytic activity">
    <reaction evidence="1">
        <text>ATP + protein L-histidine = ADP + protein N-phospho-L-histidine.</text>
        <dbReference type="EC" id="2.7.13.3"/>
    </reaction>
</comment>
<evidence type="ECO:0000259" key="15">
    <source>
        <dbReference type="PROSITE" id="PS50109"/>
    </source>
</evidence>
<evidence type="ECO:0000256" key="13">
    <source>
        <dbReference type="ARBA" id="ARBA00035100"/>
    </source>
</evidence>
<dbReference type="Gene3D" id="3.30.70.1110">
    <property type="entry name" value="Histidine kinase CheA-like, P2 response regulator-binding domain"/>
    <property type="match status" value="1"/>
</dbReference>
<reference evidence="18 19" key="1">
    <citation type="submission" date="2018-10" db="EMBL/GenBank/DDBJ databases">
        <authorList>
            <person name="Zhang X."/>
        </authorList>
    </citation>
    <scope>NUCLEOTIDE SEQUENCE [LARGE SCALE GENOMIC DNA]</scope>
    <source>
        <strain evidence="18 19">SK-G1</strain>
    </source>
</reference>
<dbReference type="InterPro" id="IPR008207">
    <property type="entry name" value="Sig_transdc_His_kin_Hpt_dom"/>
</dbReference>
<evidence type="ECO:0000256" key="11">
    <source>
        <dbReference type="ARBA" id="ARBA00022840"/>
    </source>
</evidence>
<dbReference type="Gene3D" id="3.30.565.10">
    <property type="entry name" value="Histidine kinase-like ATPase, C-terminal domain"/>
    <property type="match status" value="1"/>
</dbReference>
<dbReference type="SUPFAM" id="SSF55052">
    <property type="entry name" value="CheY-binding domain of CheA"/>
    <property type="match status" value="1"/>
</dbReference>
<dbReference type="SUPFAM" id="SSF50341">
    <property type="entry name" value="CheW-like"/>
    <property type="match status" value="1"/>
</dbReference>
<evidence type="ECO:0000256" key="8">
    <source>
        <dbReference type="ARBA" id="ARBA00022679"/>
    </source>
</evidence>
<keyword evidence="11" id="KW-0067">ATP-binding</keyword>
<dbReference type="KEGG" id="bacg:D2962_15150"/>
<comment type="function">
    <text evidence="13">Involved in the transmission of sensory signals from the chemoreceptors to the flagellar motors. CheA is autophosphorylated; it can transfer its phosphate group to either CheB or CheY.</text>
</comment>
<evidence type="ECO:0000256" key="2">
    <source>
        <dbReference type="ARBA" id="ARBA00004496"/>
    </source>
</evidence>
<dbReference type="FunFam" id="3.30.565.10:FF:000016">
    <property type="entry name" value="Chemotaxis protein CheA, putative"/>
    <property type="match status" value="1"/>
</dbReference>
<dbReference type="CDD" id="cd00731">
    <property type="entry name" value="CheA_reg"/>
    <property type="match status" value="1"/>
</dbReference>
<feature type="domain" description="CheW-like" evidence="16">
    <location>
        <begin position="546"/>
        <end position="679"/>
    </location>
</feature>
<dbReference type="InterPro" id="IPR036890">
    <property type="entry name" value="HATPase_C_sf"/>
</dbReference>
<dbReference type="Pfam" id="PF01584">
    <property type="entry name" value="CheW"/>
    <property type="match status" value="1"/>
</dbReference>
<evidence type="ECO:0000256" key="3">
    <source>
        <dbReference type="ARBA" id="ARBA00012438"/>
    </source>
</evidence>
<evidence type="ECO:0000256" key="1">
    <source>
        <dbReference type="ARBA" id="ARBA00000085"/>
    </source>
</evidence>
<keyword evidence="12" id="KW-0902">Two-component regulatory system</keyword>
<dbReference type="SUPFAM" id="SSF47384">
    <property type="entry name" value="Homodimeric domain of signal transducing histidine kinase"/>
    <property type="match status" value="1"/>
</dbReference>
<keyword evidence="19" id="KW-1185">Reference proteome</keyword>
<keyword evidence="5" id="KW-0963">Cytoplasm</keyword>
<dbReference type="SMART" id="SM01231">
    <property type="entry name" value="H-kinase_dim"/>
    <property type="match status" value="1"/>
</dbReference>
<evidence type="ECO:0000313" key="19">
    <source>
        <dbReference type="Proteomes" id="UP000280960"/>
    </source>
</evidence>
<dbReference type="Pfam" id="PF02895">
    <property type="entry name" value="H-kinase_dim"/>
    <property type="match status" value="1"/>
</dbReference>
<evidence type="ECO:0000256" key="5">
    <source>
        <dbReference type="ARBA" id="ARBA00022490"/>
    </source>
</evidence>
<dbReference type="SUPFAM" id="SSF47226">
    <property type="entry name" value="Histidine-containing phosphotransfer domain, HPT domain"/>
    <property type="match status" value="1"/>
</dbReference>
<dbReference type="Gene3D" id="2.30.30.40">
    <property type="entry name" value="SH3 Domains"/>
    <property type="match status" value="1"/>
</dbReference>
<dbReference type="Pfam" id="PF07194">
    <property type="entry name" value="P2"/>
    <property type="match status" value="1"/>
</dbReference>
<dbReference type="InterPro" id="IPR010808">
    <property type="entry name" value="CheA_P2-bd"/>
</dbReference>
<keyword evidence="9" id="KW-0547">Nucleotide-binding</keyword>
<dbReference type="Pfam" id="PF01627">
    <property type="entry name" value="Hpt"/>
    <property type="match status" value="1"/>
</dbReference>
<dbReference type="Pfam" id="PF02518">
    <property type="entry name" value="HATPase_c"/>
    <property type="match status" value="1"/>
</dbReference>
<gene>
    <name evidence="18" type="ORF">D2962_15150</name>
</gene>
<dbReference type="PROSITE" id="PS50894">
    <property type="entry name" value="HPT"/>
    <property type="match status" value="1"/>
</dbReference>
<dbReference type="InterPro" id="IPR036097">
    <property type="entry name" value="HisK_dim/P_sf"/>
</dbReference>
<dbReference type="PRINTS" id="PR00344">
    <property type="entry name" value="BCTRLSENSOR"/>
</dbReference>
<dbReference type="InterPro" id="IPR051315">
    <property type="entry name" value="Bact_Chemotaxis_CheA"/>
</dbReference>
<dbReference type="InterPro" id="IPR004358">
    <property type="entry name" value="Sig_transdc_His_kin-like_C"/>
</dbReference>
<dbReference type="SMART" id="SM00260">
    <property type="entry name" value="CheW"/>
    <property type="match status" value="1"/>
</dbReference>
<feature type="domain" description="Histidine kinase" evidence="15">
    <location>
        <begin position="303"/>
        <end position="544"/>
    </location>
</feature>
<dbReference type="EMBL" id="CP033169">
    <property type="protein sequence ID" value="AYO31755.1"/>
    <property type="molecule type" value="Genomic_DNA"/>
</dbReference>
<dbReference type="InterPro" id="IPR003594">
    <property type="entry name" value="HATPase_dom"/>
</dbReference>
<dbReference type="PANTHER" id="PTHR43395:SF10">
    <property type="entry name" value="CHEMOTAXIS PROTEIN CHEA"/>
    <property type="match status" value="1"/>
</dbReference>
<dbReference type="PANTHER" id="PTHR43395">
    <property type="entry name" value="SENSOR HISTIDINE KINASE CHEA"/>
    <property type="match status" value="1"/>
</dbReference>
<dbReference type="CDD" id="cd16916">
    <property type="entry name" value="HATPase_CheA-like"/>
    <property type="match status" value="1"/>
</dbReference>
<dbReference type="AlphaFoldDB" id="A0A3G2R8P6"/>
<keyword evidence="6" id="KW-0145">Chemotaxis</keyword>
<organism evidence="18 19">
    <name type="scientific">Biomaibacter acetigenes</name>
    <dbReference type="NCBI Taxonomy" id="2316383"/>
    <lineage>
        <taxon>Bacteria</taxon>
        <taxon>Bacillati</taxon>
        <taxon>Bacillota</taxon>
        <taxon>Clostridia</taxon>
        <taxon>Thermosediminibacterales</taxon>
        <taxon>Tepidanaerobacteraceae</taxon>
        <taxon>Biomaibacter</taxon>
    </lineage>
</organism>
<evidence type="ECO:0000313" key="18">
    <source>
        <dbReference type="EMBL" id="AYO31755.1"/>
    </source>
</evidence>
<dbReference type="GO" id="GO:0005524">
    <property type="term" value="F:ATP binding"/>
    <property type="evidence" value="ECO:0007669"/>
    <property type="project" value="UniProtKB-KW"/>
</dbReference>
<dbReference type="SMART" id="SM00073">
    <property type="entry name" value="HPT"/>
    <property type="match status" value="1"/>
</dbReference>
<evidence type="ECO:0000256" key="10">
    <source>
        <dbReference type="ARBA" id="ARBA00022777"/>
    </source>
</evidence>
<dbReference type="InterPro" id="IPR035891">
    <property type="entry name" value="CheY-binding_CheA"/>
</dbReference>
<name>A0A3G2R8P6_9FIRM</name>
<dbReference type="SUPFAM" id="SSF55874">
    <property type="entry name" value="ATPase domain of HSP90 chaperone/DNA topoisomerase II/histidine kinase"/>
    <property type="match status" value="1"/>
</dbReference>
<dbReference type="GO" id="GO:0006935">
    <property type="term" value="P:chemotaxis"/>
    <property type="evidence" value="ECO:0007669"/>
    <property type="project" value="UniProtKB-KW"/>
</dbReference>
<dbReference type="SMART" id="SM00387">
    <property type="entry name" value="HATPase_c"/>
    <property type="match status" value="1"/>
</dbReference>
<dbReference type="GO" id="GO:0000155">
    <property type="term" value="F:phosphorelay sensor kinase activity"/>
    <property type="evidence" value="ECO:0007669"/>
    <property type="project" value="InterPro"/>
</dbReference>
<evidence type="ECO:0000259" key="17">
    <source>
        <dbReference type="PROSITE" id="PS50894"/>
    </source>
</evidence>
<sequence>MAGIFESSEMIGAFLDETEEQLQLLEQSILELEQKGETPEIVQKLFRIAHTLKGSSSAMGFEKMKLLTHEMENVLDRVRNHLLKISKPVINVLFQCLDHLRMLKEDFVSDRKDIKTDIAPIINSLREVLPEKYNEVDTGKTKDESNQFVEFTLGSDQQAQLEQAVKSGLNVLICHVKISEGSLMKSARACLILNYFNELGTVIYTDPDVLETPDDAEIDRVSYLVITQMDASTFEAKSRDELMDIDEVKVVPFYGETLQNYKQPEKAQQKETDIDTTSKTANYEKRVTQTVRVDVERLEKMMNLVGELVIEQARILQVGNILHNRYSSDDVIDDLLGISNRVSRVIGELQEGVMKSRMLPIQQLFNRFPRMVRDLSESLNKQVELILEGGDTEMDRTIIEEITDPLIHLIRNAIDHGIETPDIRKKTGKPLKGILRITAFHQENHVILTIEDDGRGIDLRKVKQAAIKKQIITSQDAENLTEQEVINLIFHTGFSTSQTVNDISGRGVGMDIVRNHVDRLNGIIDVETKQGEGTKFTIKLPLTLAILTGLLVKINDETYALPMSNVIEIVRKPEREIEFVKGQAVSVIREKVLPLIWLHDYFNIPRRKRGRNVFIVVLGVAEKRLGLVVDELVGNQEVVVKPLGMYIGKIEGFSGATILGDGSVACILDVVGISKMVSSRKVTAVDDYQNCDIEVGDR</sequence>
<evidence type="ECO:0000256" key="12">
    <source>
        <dbReference type="ARBA" id="ARBA00023012"/>
    </source>
</evidence>
<dbReference type="Gene3D" id="1.10.287.560">
    <property type="entry name" value="Histidine kinase CheA-like, homodimeric domain"/>
    <property type="match status" value="1"/>
</dbReference>
<dbReference type="EC" id="2.7.13.3" evidence="3"/>
<feature type="modified residue" description="Phosphohistidine" evidence="14">
    <location>
        <position position="50"/>
    </location>
</feature>
<dbReference type="InterPro" id="IPR004105">
    <property type="entry name" value="CheA-like_dim"/>
</dbReference>
<keyword evidence="10" id="KW-0418">Kinase</keyword>
<dbReference type="RefSeq" id="WP_122015473.1">
    <property type="nucleotide sequence ID" value="NZ_CP033169.1"/>
</dbReference>
<evidence type="ECO:0000256" key="6">
    <source>
        <dbReference type="ARBA" id="ARBA00022500"/>
    </source>
</evidence>
<dbReference type="PROSITE" id="PS50109">
    <property type="entry name" value="HIS_KIN"/>
    <property type="match status" value="1"/>
</dbReference>
<dbReference type="InterPro" id="IPR036061">
    <property type="entry name" value="CheW-like_dom_sf"/>
</dbReference>
<protein>
    <recommendedName>
        <fullName evidence="4">Chemotaxis protein CheA</fullName>
        <ecNumber evidence="3">2.7.13.3</ecNumber>
    </recommendedName>
</protein>
<dbReference type="InterPro" id="IPR037052">
    <property type="entry name" value="CheA-like_P2_sf"/>
</dbReference>
<accession>A0A3G2R8P6</accession>
<comment type="subcellular location">
    <subcellularLocation>
        <location evidence="2">Cytoplasm</location>
    </subcellularLocation>
</comment>
<dbReference type="PROSITE" id="PS50851">
    <property type="entry name" value="CHEW"/>
    <property type="match status" value="1"/>
</dbReference>
<evidence type="ECO:0000256" key="9">
    <source>
        <dbReference type="ARBA" id="ARBA00022741"/>
    </source>
</evidence>
<dbReference type="InterPro" id="IPR002545">
    <property type="entry name" value="CheW-lke_dom"/>
</dbReference>
<dbReference type="Proteomes" id="UP000280960">
    <property type="component" value="Chromosome"/>
</dbReference>
<evidence type="ECO:0000256" key="4">
    <source>
        <dbReference type="ARBA" id="ARBA00021495"/>
    </source>
</evidence>
<evidence type="ECO:0000256" key="7">
    <source>
        <dbReference type="ARBA" id="ARBA00022553"/>
    </source>
</evidence>